<evidence type="ECO:0000256" key="1">
    <source>
        <dbReference type="ARBA" id="ARBA00006987"/>
    </source>
</evidence>
<sequence>MIHRRTALQALAGLGPIAAASLSRPAHAQGQAKIQGAPPLHLVVPAPPGGPTDILARVLAEGAHPALGRVVVVENKPGAGGVIGSEAVARAAPDGNTIVLGHNQTHASNQWMMPNLPYDVIASFTPVARLGTVHHALVVGADSPSHTLAELIERGRREDLSYASSQAGSASHVISETLVRRTGMRAVHVPYRGAAPAATDTMTGVVDFYTATFPSVAPLVRDGKLRALAIGAPARLPDFPDIPTAAEAGQPEPFVDAWFGLFAPAQTPAPLVERIAGAMLGVVRDPSMGEKLRNAGFTLAPQGPAEFAAFQKQEVARWQEMVRLTGVKLEG</sequence>
<dbReference type="InterPro" id="IPR006311">
    <property type="entry name" value="TAT_signal"/>
</dbReference>
<dbReference type="CDD" id="cd07012">
    <property type="entry name" value="PBP2_Bug_TTT"/>
    <property type="match status" value="1"/>
</dbReference>
<dbReference type="SUPFAM" id="SSF53850">
    <property type="entry name" value="Periplasmic binding protein-like II"/>
    <property type="match status" value="1"/>
</dbReference>
<reference evidence="3 4" key="1">
    <citation type="journal article" date="2019" name="Microb. Pathog.">
        <title>Comparison of VITEK 2, MALDI-TOF MS, 16S rRNA gene sequencing, and whole-genome sequencing for identification of Roseomonas mucosa.</title>
        <authorList>
            <person name="Rudolph W.W."/>
            <person name="Gunzer F."/>
            <person name="Trauth M."/>
            <person name="Bunk B."/>
            <person name="Bigge R."/>
            <person name="Schrottner P."/>
        </authorList>
    </citation>
    <scope>NUCLEOTIDE SEQUENCE [LARGE SCALE GENOMIC DNA]</scope>
    <source>
        <strain evidence="3 4">DSM 103800</strain>
    </source>
</reference>
<dbReference type="Gene3D" id="3.40.190.150">
    <property type="entry name" value="Bordetella uptake gene, domain 1"/>
    <property type="match status" value="1"/>
</dbReference>
<evidence type="ECO:0000313" key="4">
    <source>
        <dbReference type="Proteomes" id="UP001258945"/>
    </source>
</evidence>
<dbReference type="InterPro" id="IPR042100">
    <property type="entry name" value="Bug_dom1"/>
</dbReference>
<dbReference type="PIRSF" id="PIRSF017082">
    <property type="entry name" value="YflP"/>
    <property type="match status" value="1"/>
</dbReference>
<feature type="signal peptide" evidence="2">
    <location>
        <begin position="1"/>
        <end position="28"/>
    </location>
</feature>
<dbReference type="EMBL" id="JAVVDO010000008">
    <property type="protein sequence ID" value="MDT8330857.1"/>
    <property type="molecule type" value="Genomic_DNA"/>
</dbReference>
<gene>
    <name evidence="3" type="ORF">RQ831_07310</name>
</gene>
<dbReference type="Proteomes" id="UP001258945">
    <property type="component" value="Unassembled WGS sequence"/>
</dbReference>
<evidence type="ECO:0000256" key="2">
    <source>
        <dbReference type="SAM" id="SignalP"/>
    </source>
</evidence>
<dbReference type="Gene3D" id="3.40.190.10">
    <property type="entry name" value="Periplasmic binding protein-like II"/>
    <property type="match status" value="1"/>
</dbReference>
<dbReference type="RefSeq" id="WP_314281385.1">
    <property type="nucleotide sequence ID" value="NZ_JAVVDO010000008.1"/>
</dbReference>
<evidence type="ECO:0000313" key="3">
    <source>
        <dbReference type="EMBL" id="MDT8330857.1"/>
    </source>
</evidence>
<accession>A0ABU3MDG6</accession>
<proteinExistence type="inferred from homology"/>
<keyword evidence="2" id="KW-0732">Signal</keyword>
<keyword evidence="4" id="KW-1185">Reference proteome</keyword>
<dbReference type="Pfam" id="PF03401">
    <property type="entry name" value="TctC"/>
    <property type="match status" value="1"/>
</dbReference>
<comment type="similarity">
    <text evidence="1">Belongs to the UPF0065 (bug) family.</text>
</comment>
<organism evidence="3 4">
    <name type="scientific">Roseomonas gilardii</name>
    <dbReference type="NCBI Taxonomy" id="257708"/>
    <lineage>
        <taxon>Bacteria</taxon>
        <taxon>Pseudomonadati</taxon>
        <taxon>Pseudomonadota</taxon>
        <taxon>Alphaproteobacteria</taxon>
        <taxon>Acetobacterales</taxon>
        <taxon>Roseomonadaceae</taxon>
        <taxon>Roseomonas</taxon>
    </lineage>
</organism>
<feature type="chain" id="PRO_5045921111" evidence="2">
    <location>
        <begin position="29"/>
        <end position="331"/>
    </location>
</feature>
<comment type="caution">
    <text evidence="3">The sequence shown here is derived from an EMBL/GenBank/DDBJ whole genome shotgun (WGS) entry which is preliminary data.</text>
</comment>
<protein>
    <submittedName>
        <fullName evidence="3">Tripartite tricarboxylate transporter substrate binding protein</fullName>
    </submittedName>
</protein>
<dbReference type="InterPro" id="IPR005064">
    <property type="entry name" value="BUG"/>
</dbReference>
<name>A0ABU3MDG6_9PROT</name>
<dbReference type="PANTHER" id="PTHR42928:SF5">
    <property type="entry name" value="BLR1237 PROTEIN"/>
    <property type="match status" value="1"/>
</dbReference>
<dbReference type="PANTHER" id="PTHR42928">
    <property type="entry name" value="TRICARBOXYLATE-BINDING PROTEIN"/>
    <property type="match status" value="1"/>
</dbReference>
<dbReference type="PROSITE" id="PS51318">
    <property type="entry name" value="TAT"/>
    <property type="match status" value="1"/>
</dbReference>